<dbReference type="GO" id="GO:0003676">
    <property type="term" value="F:nucleic acid binding"/>
    <property type="evidence" value="ECO:0007669"/>
    <property type="project" value="InterPro"/>
</dbReference>
<dbReference type="GO" id="GO:0000213">
    <property type="term" value="F:tRNA-intron lyase activity"/>
    <property type="evidence" value="ECO:0007669"/>
    <property type="project" value="UniProtKB-UniRule"/>
</dbReference>
<protein>
    <recommendedName>
        <fullName evidence="4">tRNA-splicing endonuclease subunit Sen34</fullName>
        <ecNumber evidence="4">4.6.1.16</ecNumber>
    </recommendedName>
</protein>
<feature type="active site" evidence="5">
    <location>
        <position position="216"/>
    </location>
</feature>
<evidence type="ECO:0000259" key="8">
    <source>
        <dbReference type="Pfam" id="PF26577"/>
    </source>
</evidence>
<dbReference type="EMBL" id="JAAAJB010000168">
    <property type="protein sequence ID" value="KAG0263159.1"/>
    <property type="molecule type" value="Genomic_DNA"/>
</dbReference>
<dbReference type="PIRSF" id="PIRSF017250">
    <property type="entry name" value="tRNA_splic_SEN34"/>
    <property type="match status" value="1"/>
</dbReference>
<name>A0A9P6U815_9FUNG</name>
<organism evidence="9 10">
    <name type="scientific">Actinomortierella ambigua</name>
    <dbReference type="NCBI Taxonomy" id="1343610"/>
    <lineage>
        <taxon>Eukaryota</taxon>
        <taxon>Fungi</taxon>
        <taxon>Fungi incertae sedis</taxon>
        <taxon>Mucoromycota</taxon>
        <taxon>Mortierellomycotina</taxon>
        <taxon>Mortierellomycetes</taxon>
        <taxon>Mortierellales</taxon>
        <taxon>Mortierellaceae</taxon>
        <taxon>Actinomortierella</taxon>
    </lineage>
</organism>
<dbReference type="GO" id="GO:0000379">
    <property type="term" value="P:tRNA-type intron splice site recognition and cleavage"/>
    <property type="evidence" value="ECO:0007669"/>
    <property type="project" value="UniProtKB-UniRule"/>
</dbReference>
<evidence type="ECO:0000313" key="10">
    <source>
        <dbReference type="Proteomes" id="UP000807716"/>
    </source>
</evidence>
<comment type="similarity">
    <text evidence="1 4">Belongs to the tRNA-intron endonuclease family.</text>
</comment>
<dbReference type="Pfam" id="PF26577">
    <property type="entry name" value="TSEN34_N"/>
    <property type="match status" value="1"/>
</dbReference>
<dbReference type="PANTHER" id="PTHR13070">
    <property type="entry name" value="TRNA-SPLICING ENDONUCLEASE SUBUNIT SEN34-RELATED"/>
    <property type="match status" value="1"/>
</dbReference>
<comment type="function">
    <text evidence="4">Constitutes one of the two catalytic subunit of the tRNA-splicing endonuclease complex, a complex responsible for identification and cleavage of the splice sites in pre-tRNA. It cleaves pre-tRNA at the 5'- and 3'-splice sites to release the intron. The products are an intron and two tRNA half-molecules bearing 2',3'-cyclic phosphate and 5'-OH termini. There are no conserved sequences at the splice sites, but the intron is invariably located at the same site in the gene, placing the splice sites an invariant distance from the constant structural features of the tRNA body.</text>
</comment>
<accession>A0A9P6U815</accession>
<dbReference type="InterPro" id="IPR036167">
    <property type="entry name" value="tRNA_intron_Endo_cat-like_sf"/>
</dbReference>
<dbReference type="AlphaFoldDB" id="A0A9P6U815"/>
<sequence>MASKPAVHVIAGDALLWSVEDARLLREQHRIVAGPVGSLPRNPLQNIFLSLPLKLQPEEAYLLLRHGLITIVDEAHGYDQPQQITSQHPSSEASSAEHSETPKPKYTSVTIRTLSSWLPWYRFHPLKGQETQDSPVAESSGSSRAHTSIGEQSFSPTLAPRSVEVTSLSDPRMKQLLPFPKTKRDHLLLRMYEYLWETHKFYIAPGFKFGGDYLLYASDPLTCHAGWIASVKSLDEAITIRDIASMARLASSVQKSHVFCSFEQDIVLDTQVDASVQPAKAWCFSIEWAGF</sequence>
<evidence type="ECO:0000256" key="6">
    <source>
        <dbReference type="SAM" id="MobiDB-lite"/>
    </source>
</evidence>
<keyword evidence="9" id="KW-0255">Endonuclease</keyword>
<dbReference type="PANTHER" id="PTHR13070:SF0">
    <property type="entry name" value="TRNA-SPLICING ENDONUCLEASE SUBUNIT SEN34"/>
    <property type="match status" value="1"/>
</dbReference>
<proteinExistence type="inferred from homology"/>
<feature type="domain" description="tRNA intron endonuclease catalytic" evidence="7">
    <location>
        <begin position="189"/>
        <end position="264"/>
    </location>
</feature>
<dbReference type="OrthoDB" id="48041at2759"/>
<dbReference type="Gene3D" id="3.40.1350.10">
    <property type="match status" value="1"/>
</dbReference>
<keyword evidence="9" id="KW-0540">Nuclease</keyword>
<evidence type="ECO:0000256" key="1">
    <source>
        <dbReference type="ARBA" id="ARBA00008078"/>
    </source>
</evidence>
<dbReference type="EC" id="4.6.1.16" evidence="4"/>
<keyword evidence="3 4" id="KW-0456">Lyase</keyword>
<evidence type="ECO:0000313" key="9">
    <source>
        <dbReference type="EMBL" id="KAG0263159.1"/>
    </source>
</evidence>
<dbReference type="CDD" id="cd22363">
    <property type="entry name" value="tRNA-intron_lyase_C"/>
    <property type="match status" value="1"/>
</dbReference>
<dbReference type="InterPro" id="IPR006677">
    <property type="entry name" value="tRNA_intron_Endonuc_cat-like"/>
</dbReference>
<comment type="caution">
    <text evidence="9">The sequence shown here is derived from an EMBL/GenBank/DDBJ whole genome shotgun (WGS) entry which is preliminary data.</text>
</comment>
<feature type="region of interest" description="Disordered" evidence="6">
    <location>
        <begin position="131"/>
        <end position="154"/>
    </location>
</feature>
<evidence type="ECO:0000259" key="7">
    <source>
        <dbReference type="Pfam" id="PF01974"/>
    </source>
</evidence>
<evidence type="ECO:0000256" key="4">
    <source>
        <dbReference type="PIRNR" id="PIRNR017250"/>
    </source>
</evidence>
<feature type="active site" evidence="5">
    <location>
        <position position="255"/>
    </location>
</feature>
<dbReference type="Proteomes" id="UP000807716">
    <property type="component" value="Unassembled WGS sequence"/>
</dbReference>
<gene>
    <name evidence="9" type="primary">SEN34</name>
    <name evidence="9" type="ORF">DFQ27_001903</name>
</gene>
<dbReference type="Pfam" id="PF01974">
    <property type="entry name" value="tRNA_int_endo"/>
    <property type="match status" value="1"/>
</dbReference>
<evidence type="ECO:0000256" key="3">
    <source>
        <dbReference type="ARBA" id="ARBA00023239"/>
    </source>
</evidence>
<dbReference type="InterPro" id="IPR011856">
    <property type="entry name" value="tRNA_endonuc-like_dom_sf"/>
</dbReference>
<keyword evidence="2 4" id="KW-0819">tRNA processing</keyword>
<dbReference type="GO" id="GO:0000214">
    <property type="term" value="C:tRNA-intron endonuclease complex"/>
    <property type="evidence" value="ECO:0007669"/>
    <property type="project" value="UniProtKB-UniRule"/>
</dbReference>
<keyword evidence="9" id="KW-0378">Hydrolase</keyword>
<keyword evidence="10" id="KW-1185">Reference proteome</keyword>
<dbReference type="SUPFAM" id="SSF53032">
    <property type="entry name" value="tRNA-intron endonuclease catalytic domain-like"/>
    <property type="match status" value="1"/>
</dbReference>
<feature type="domain" description="TSEN34 N-terminal" evidence="8">
    <location>
        <begin position="7"/>
        <end position="74"/>
    </location>
</feature>
<feature type="active site" evidence="5">
    <location>
        <position position="224"/>
    </location>
</feature>
<feature type="compositionally biased region" description="Low complexity" evidence="6">
    <location>
        <begin position="85"/>
        <end position="94"/>
    </location>
</feature>
<dbReference type="InterPro" id="IPR016690">
    <property type="entry name" value="TSEN34"/>
</dbReference>
<evidence type="ECO:0000256" key="5">
    <source>
        <dbReference type="PIRSR" id="PIRSR017250-50"/>
    </source>
</evidence>
<dbReference type="InterPro" id="IPR059049">
    <property type="entry name" value="TSEN34_N"/>
</dbReference>
<evidence type="ECO:0000256" key="2">
    <source>
        <dbReference type="ARBA" id="ARBA00022694"/>
    </source>
</evidence>
<feature type="region of interest" description="Disordered" evidence="6">
    <location>
        <begin position="81"/>
        <end position="107"/>
    </location>
</feature>
<reference evidence="9" key="1">
    <citation type="journal article" date="2020" name="Fungal Divers.">
        <title>Resolving the Mortierellaceae phylogeny through synthesis of multi-gene phylogenetics and phylogenomics.</title>
        <authorList>
            <person name="Vandepol N."/>
            <person name="Liber J."/>
            <person name="Desiro A."/>
            <person name="Na H."/>
            <person name="Kennedy M."/>
            <person name="Barry K."/>
            <person name="Grigoriev I.V."/>
            <person name="Miller A.N."/>
            <person name="O'Donnell K."/>
            <person name="Stajich J.E."/>
            <person name="Bonito G."/>
        </authorList>
    </citation>
    <scope>NUCLEOTIDE SEQUENCE</scope>
    <source>
        <strain evidence="9">BC1065</strain>
    </source>
</reference>